<sequence>MKKTALLALSVLLACNASSVTAEDESKSLSLTDRLYDDYGIEMLGFAETRWGARLVDDDNEDTMSIGEARAQLELTRYFDAFTLQFKGDLLADAVTEEFDADIRGLNVAFRPSDVLDVKIGRMVSTWGTGDLVFINDMFPKDWQSFFIGRDDEYLKQASNSFRTGIFLGDYTIDVVYTPHFQGSEFVSGERLSYFNPGAGQIVGQNMVMADDAPDEYFNDDETSLRLSRRFGGVETALYGYMGFWQEPEGMDATTGKAIYPRLNVWGASARSPLLGGIGNVEVGYYDSFDDEDGLNPYVRPSEYRFLVGFERELAHELTGGFQYYMEVIDEYENYEQTLAPGMNARDEYRQMLTMRLTKLMMQQTLTLSLFVYYSPTDQDGYVRPKFQYKLTDNLRIDGGFNLFWGEDEHTFWGRFQDNTNAFVGVRYSF</sequence>
<proteinExistence type="predicted"/>
<keyword evidence="1" id="KW-0732">Signal</keyword>
<feature type="signal peptide" evidence="1">
    <location>
        <begin position="1"/>
        <end position="22"/>
    </location>
</feature>
<protein>
    <recommendedName>
        <fullName evidence="3">Phosphate-selective porin O and P</fullName>
    </recommendedName>
</protein>
<dbReference type="KEGG" id="eaj:Q3M24_20825"/>
<organism evidence="2">
    <name type="scientific">Candidatus Electrothrix aestuarii</name>
    <dbReference type="NCBI Taxonomy" id="3062594"/>
    <lineage>
        <taxon>Bacteria</taxon>
        <taxon>Pseudomonadati</taxon>
        <taxon>Thermodesulfobacteriota</taxon>
        <taxon>Desulfobulbia</taxon>
        <taxon>Desulfobulbales</taxon>
        <taxon>Desulfobulbaceae</taxon>
        <taxon>Candidatus Electrothrix</taxon>
    </lineage>
</organism>
<evidence type="ECO:0000313" key="2">
    <source>
        <dbReference type="EMBL" id="XCN72705.1"/>
    </source>
</evidence>
<feature type="chain" id="PRO_5043650236" description="Phosphate-selective porin O and P" evidence="1">
    <location>
        <begin position="23"/>
        <end position="430"/>
    </location>
</feature>
<reference evidence="2" key="2">
    <citation type="submission" date="2024-06" db="EMBL/GenBank/DDBJ databases">
        <authorList>
            <person name="Plum-Jensen L.E."/>
            <person name="Schramm A."/>
            <person name="Marshall I.P.G."/>
        </authorList>
    </citation>
    <scope>NUCLEOTIDE SEQUENCE</scope>
    <source>
        <strain evidence="2">Rat1</strain>
    </source>
</reference>
<dbReference type="EMBL" id="CP159373">
    <property type="protein sequence ID" value="XCN72705.1"/>
    <property type="molecule type" value="Genomic_DNA"/>
</dbReference>
<dbReference type="PROSITE" id="PS51257">
    <property type="entry name" value="PROKAR_LIPOPROTEIN"/>
    <property type="match status" value="1"/>
</dbReference>
<reference evidence="2" key="1">
    <citation type="journal article" date="2024" name="Syst. Appl. Microbiol.">
        <title>First single-strain enrichments of Electrothrix cable bacteria, description of E. aestuarii sp. nov. and E. rattekaaiensis sp. nov., and proposal of a cable bacteria taxonomy following the rules of the SeqCode.</title>
        <authorList>
            <person name="Plum-Jensen L.E."/>
            <person name="Schramm A."/>
            <person name="Marshall I.P.G."/>
        </authorList>
    </citation>
    <scope>NUCLEOTIDE SEQUENCE</scope>
    <source>
        <strain evidence="2">Rat1</strain>
    </source>
</reference>
<name>A0AAU8LUZ1_9BACT</name>
<evidence type="ECO:0008006" key="3">
    <source>
        <dbReference type="Google" id="ProtNLM"/>
    </source>
</evidence>
<dbReference type="AlphaFoldDB" id="A0AAU8LUZ1"/>
<evidence type="ECO:0000256" key="1">
    <source>
        <dbReference type="SAM" id="SignalP"/>
    </source>
</evidence>
<accession>A0AAU8LUZ1</accession>
<gene>
    <name evidence="2" type="ORF">Q3M24_20825</name>
</gene>